<proteinExistence type="predicted"/>
<evidence type="ECO:0000259" key="1">
    <source>
        <dbReference type="Pfam" id="PF14571"/>
    </source>
</evidence>
<feature type="domain" description="Di19 C-terminal" evidence="1">
    <location>
        <begin position="131"/>
        <end position="187"/>
    </location>
</feature>
<gene>
    <name evidence="2" type="ORF">F3Y22_tig00111441pilonHSYRG00044</name>
</gene>
<organism evidence="2 3">
    <name type="scientific">Hibiscus syriacus</name>
    <name type="common">Rose of Sharon</name>
    <dbReference type="NCBI Taxonomy" id="106335"/>
    <lineage>
        <taxon>Eukaryota</taxon>
        <taxon>Viridiplantae</taxon>
        <taxon>Streptophyta</taxon>
        <taxon>Embryophyta</taxon>
        <taxon>Tracheophyta</taxon>
        <taxon>Spermatophyta</taxon>
        <taxon>Magnoliopsida</taxon>
        <taxon>eudicotyledons</taxon>
        <taxon>Gunneridae</taxon>
        <taxon>Pentapetalae</taxon>
        <taxon>rosids</taxon>
        <taxon>malvids</taxon>
        <taxon>Malvales</taxon>
        <taxon>Malvaceae</taxon>
        <taxon>Malvoideae</taxon>
        <taxon>Hibiscus</taxon>
    </lineage>
</organism>
<evidence type="ECO:0000313" key="2">
    <source>
        <dbReference type="EMBL" id="KAE8678120.1"/>
    </source>
</evidence>
<evidence type="ECO:0000313" key="3">
    <source>
        <dbReference type="Proteomes" id="UP000436088"/>
    </source>
</evidence>
<dbReference type="InterPro" id="IPR027935">
    <property type="entry name" value="Di19_C"/>
</dbReference>
<dbReference type="InterPro" id="IPR033347">
    <property type="entry name" value="Di19"/>
</dbReference>
<sequence>MVFNHDLVDMLMGFEEMDGEDDIREEFPCPLFRVCPVCAVRVGDMVAHITLQHGKYSSGVVVALLAFLYNSLPFLGLDSFIFNFLNEWLHAANGSHVGVDLIHAFTSEERVARRKPAVPLGGSSCTPQFYSEPSTAKTSSDVNKTERLRYSNETDDDLNVQSTPLSVKDQEEKAKRCEFVQGLLLSTFLDDVL</sequence>
<name>A0A6A2Y378_HIBSY</name>
<dbReference type="Proteomes" id="UP000436088">
    <property type="component" value="Unassembled WGS sequence"/>
</dbReference>
<dbReference type="EMBL" id="VEPZ02001344">
    <property type="protein sequence ID" value="KAE8678120.1"/>
    <property type="molecule type" value="Genomic_DNA"/>
</dbReference>
<keyword evidence="3" id="KW-1185">Reference proteome</keyword>
<reference evidence="2" key="1">
    <citation type="submission" date="2019-09" db="EMBL/GenBank/DDBJ databases">
        <title>Draft genome information of white flower Hibiscus syriacus.</title>
        <authorList>
            <person name="Kim Y.-M."/>
        </authorList>
    </citation>
    <scope>NUCLEOTIDE SEQUENCE [LARGE SCALE GENOMIC DNA]</scope>
    <source>
        <strain evidence="2">YM2019G1</strain>
    </source>
</reference>
<accession>A0A6A2Y378</accession>
<dbReference type="PANTHER" id="PTHR31875:SF26">
    <property type="entry name" value="PROTEIN DEHYDRATION-INDUCED 19-RELATED"/>
    <property type="match status" value="1"/>
</dbReference>
<dbReference type="AlphaFoldDB" id="A0A6A2Y378"/>
<dbReference type="Pfam" id="PF14571">
    <property type="entry name" value="Di19_C"/>
    <property type="match status" value="1"/>
</dbReference>
<comment type="caution">
    <text evidence="2">The sequence shown here is derived from an EMBL/GenBank/DDBJ whole genome shotgun (WGS) entry which is preliminary data.</text>
</comment>
<dbReference type="PANTHER" id="PTHR31875">
    <property type="entry name" value="PROTEIN DEHYDRATION-INDUCED 19"/>
    <property type="match status" value="1"/>
</dbReference>
<protein>
    <recommendedName>
        <fullName evidence="1">Di19 C-terminal domain-containing protein</fullName>
    </recommendedName>
</protein>